<evidence type="ECO:0000313" key="6">
    <source>
        <dbReference type="EMBL" id="KUK82329.1"/>
    </source>
</evidence>
<keyword evidence="4 5" id="KW-0472">Membrane</keyword>
<keyword evidence="5" id="KW-0813">Transport</keyword>
<dbReference type="PRINTS" id="PR01840">
    <property type="entry name" value="TATCFAMILY"/>
</dbReference>
<keyword evidence="5" id="KW-0811">Translocation</keyword>
<feature type="transmembrane region" description="Helical" evidence="5">
    <location>
        <begin position="20"/>
        <end position="39"/>
    </location>
</feature>
<feature type="transmembrane region" description="Helical" evidence="5">
    <location>
        <begin position="105"/>
        <end position="132"/>
    </location>
</feature>
<evidence type="ECO:0000313" key="7">
    <source>
        <dbReference type="Proteomes" id="UP000054705"/>
    </source>
</evidence>
<comment type="caution">
    <text evidence="5">Lacks conserved residue(s) required for the propagation of feature annotation.</text>
</comment>
<reference evidence="7" key="1">
    <citation type="journal article" date="2015" name="MBio">
        <title>Genome-Resolved Metagenomic Analysis Reveals Roles for Candidate Phyla and Other Microbial Community Members in Biogeochemical Transformations in Oil Reservoirs.</title>
        <authorList>
            <person name="Hu P."/>
            <person name="Tom L."/>
            <person name="Singh A."/>
            <person name="Thomas B.C."/>
            <person name="Baker B.J."/>
            <person name="Piceno Y.M."/>
            <person name="Andersen G.L."/>
            <person name="Banfield J.F."/>
        </authorList>
    </citation>
    <scope>NUCLEOTIDE SEQUENCE [LARGE SCALE GENOMIC DNA]</scope>
</reference>
<proteinExistence type="inferred from homology"/>
<dbReference type="Proteomes" id="UP000054705">
    <property type="component" value="Unassembled WGS sequence"/>
</dbReference>
<dbReference type="Pfam" id="PF00902">
    <property type="entry name" value="TatC"/>
    <property type="match status" value="1"/>
</dbReference>
<protein>
    <recommendedName>
        <fullName evidence="5">Sec-independent protein translocase protein TatC</fullName>
    </recommendedName>
</protein>
<dbReference type="GO" id="GO:0033281">
    <property type="term" value="C:TAT protein transport complex"/>
    <property type="evidence" value="ECO:0007669"/>
    <property type="project" value="UniProtKB-UniRule"/>
</dbReference>
<dbReference type="PATRIC" id="fig|110500.4.peg.734"/>
<comment type="caution">
    <text evidence="6">The sequence shown here is derived from an EMBL/GenBank/DDBJ whole genome shotgun (WGS) entry which is preliminary data.</text>
</comment>
<dbReference type="HAMAP" id="MF_00902">
    <property type="entry name" value="TatC"/>
    <property type="match status" value="1"/>
</dbReference>
<sequence>MAKKTDEMSIIEHLEELRKVLIVSIIGTIVFAVGAYFIIDQILAVLLEPLTNTGNKIFFTGVTEALWVKIKLSLFVGFLAALPVILWQVWSFIIPALKKNERVYFSLFVIISFFSFIGGVAFAFFGVYRLGIMFLLRFAGPELMPMLTIDKYIAFTLTFLLPFGIVFEFPLVSFFLAKMELISYRFLSRNRRYAILAIVVLAAVLTPTPDIITCLAVSGPMYLIYEVSAWIVKVVERRIARKKRQQESAEMSGAQTSDSC</sequence>
<evidence type="ECO:0000256" key="5">
    <source>
        <dbReference type="HAMAP-Rule" id="MF_00902"/>
    </source>
</evidence>
<dbReference type="AlphaFoldDB" id="A0A117M3I6"/>
<evidence type="ECO:0000256" key="4">
    <source>
        <dbReference type="ARBA" id="ARBA00023136"/>
    </source>
</evidence>
<feature type="transmembrane region" description="Helical" evidence="5">
    <location>
        <begin position="152"/>
        <end position="172"/>
    </location>
</feature>
<keyword evidence="5" id="KW-1003">Cell membrane</keyword>
<dbReference type="PANTHER" id="PTHR30371:SF0">
    <property type="entry name" value="SEC-INDEPENDENT PROTEIN TRANSLOCASE PROTEIN TATC, CHLOROPLASTIC-RELATED"/>
    <property type="match status" value="1"/>
</dbReference>
<comment type="subunit">
    <text evidence="5">Forms a complex with TatA.</text>
</comment>
<dbReference type="NCBIfam" id="TIGR00945">
    <property type="entry name" value="tatC"/>
    <property type="match status" value="1"/>
</dbReference>
<feature type="transmembrane region" description="Helical" evidence="5">
    <location>
        <begin position="193"/>
        <end position="209"/>
    </location>
</feature>
<keyword evidence="5" id="KW-0653">Protein transport</keyword>
<dbReference type="GO" id="GO:0043953">
    <property type="term" value="P:protein transport by the Tat complex"/>
    <property type="evidence" value="ECO:0007669"/>
    <property type="project" value="UniProtKB-UniRule"/>
</dbReference>
<evidence type="ECO:0000256" key="3">
    <source>
        <dbReference type="ARBA" id="ARBA00022989"/>
    </source>
</evidence>
<keyword evidence="3 5" id="KW-1133">Transmembrane helix</keyword>
<comment type="similarity">
    <text evidence="5">Belongs to the TatC family.</text>
</comment>
<dbReference type="InterPro" id="IPR002033">
    <property type="entry name" value="TatC"/>
</dbReference>
<keyword evidence="2 5" id="KW-0812">Transmembrane</keyword>
<organism evidence="6 7">
    <name type="scientific">Pelotomaculum thermopropionicum</name>
    <dbReference type="NCBI Taxonomy" id="110500"/>
    <lineage>
        <taxon>Bacteria</taxon>
        <taxon>Bacillati</taxon>
        <taxon>Bacillota</taxon>
        <taxon>Clostridia</taxon>
        <taxon>Eubacteriales</taxon>
        <taxon>Desulfotomaculaceae</taxon>
        <taxon>Pelotomaculum</taxon>
    </lineage>
</organism>
<dbReference type="PANTHER" id="PTHR30371">
    <property type="entry name" value="SEC-INDEPENDENT PROTEIN TRANSLOCASE PROTEIN TATC"/>
    <property type="match status" value="1"/>
</dbReference>
<feature type="transmembrane region" description="Helical" evidence="5">
    <location>
        <begin position="72"/>
        <end position="93"/>
    </location>
</feature>
<dbReference type="GO" id="GO:0009977">
    <property type="term" value="F:proton motive force dependent protein transmembrane transporter activity"/>
    <property type="evidence" value="ECO:0007669"/>
    <property type="project" value="TreeGrafter"/>
</dbReference>
<comment type="subcellular location">
    <subcellularLocation>
        <location evidence="5">Cell membrane</location>
        <topology evidence="5">Multi-pass membrane protein</topology>
    </subcellularLocation>
    <subcellularLocation>
        <location evidence="1">Membrane</location>
        <topology evidence="1">Multi-pass membrane protein</topology>
    </subcellularLocation>
</comment>
<gene>
    <name evidence="5" type="primary">tatC</name>
    <name evidence="6" type="ORF">XD97_0458</name>
</gene>
<name>A0A117M3I6_9FIRM</name>
<accession>A0A117M3I6</accession>
<comment type="function">
    <text evidence="5">Part of the twin-arginine translocation (Tat) system that transports large folded proteins containing a characteristic twin-arginine motif in their signal peptide across membranes.</text>
</comment>
<evidence type="ECO:0000256" key="1">
    <source>
        <dbReference type="ARBA" id="ARBA00004141"/>
    </source>
</evidence>
<dbReference type="GO" id="GO:0065002">
    <property type="term" value="P:intracellular protein transmembrane transport"/>
    <property type="evidence" value="ECO:0007669"/>
    <property type="project" value="TreeGrafter"/>
</dbReference>
<dbReference type="EMBL" id="LGGS01000098">
    <property type="protein sequence ID" value="KUK82329.1"/>
    <property type="molecule type" value="Genomic_DNA"/>
</dbReference>
<evidence type="ECO:0000256" key="2">
    <source>
        <dbReference type="ARBA" id="ARBA00022692"/>
    </source>
</evidence>